<proteinExistence type="predicted"/>
<evidence type="ECO:0000313" key="2">
    <source>
        <dbReference type="EMBL" id="TMS33908.1"/>
    </source>
</evidence>
<name>A0A4U8UQM1_STECR</name>
<feature type="region of interest" description="Disordered" evidence="1">
    <location>
        <begin position="284"/>
        <end position="312"/>
    </location>
</feature>
<feature type="region of interest" description="Disordered" evidence="1">
    <location>
        <begin position="407"/>
        <end position="498"/>
    </location>
</feature>
<feature type="compositionally biased region" description="Low complexity" evidence="1">
    <location>
        <begin position="293"/>
        <end position="312"/>
    </location>
</feature>
<protein>
    <submittedName>
        <fullName evidence="2">Uncharacterized protein</fullName>
    </submittedName>
</protein>
<keyword evidence="3" id="KW-1185">Reference proteome</keyword>
<reference evidence="2 3" key="1">
    <citation type="journal article" date="2015" name="Genome Biol.">
        <title>Comparative genomics of Steinernema reveals deeply conserved gene regulatory networks.</title>
        <authorList>
            <person name="Dillman A.R."/>
            <person name="Macchietto M."/>
            <person name="Porter C.F."/>
            <person name="Rogers A."/>
            <person name="Williams B."/>
            <person name="Antoshechkin I."/>
            <person name="Lee M.M."/>
            <person name="Goodwin Z."/>
            <person name="Lu X."/>
            <person name="Lewis E.E."/>
            <person name="Goodrich-Blair H."/>
            <person name="Stock S.P."/>
            <person name="Adams B.J."/>
            <person name="Sternberg P.W."/>
            <person name="Mortazavi A."/>
        </authorList>
    </citation>
    <scope>NUCLEOTIDE SEQUENCE [LARGE SCALE GENOMIC DNA]</scope>
    <source>
        <strain evidence="2 3">ALL</strain>
    </source>
</reference>
<organism evidence="2 3">
    <name type="scientific">Steinernema carpocapsae</name>
    <name type="common">Entomopathogenic nematode</name>
    <dbReference type="NCBI Taxonomy" id="34508"/>
    <lineage>
        <taxon>Eukaryota</taxon>
        <taxon>Metazoa</taxon>
        <taxon>Ecdysozoa</taxon>
        <taxon>Nematoda</taxon>
        <taxon>Chromadorea</taxon>
        <taxon>Rhabditida</taxon>
        <taxon>Tylenchina</taxon>
        <taxon>Panagrolaimomorpha</taxon>
        <taxon>Strongyloidoidea</taxon>
        <taxon>Steinernematidae</taxon>
        <taxon>Steinernema</taxon>
    </lineage>
</organism>
<evidence type="ECO:0000313" key="3">
    <source>
        <dbReference type="Proteomes" id="UP000298663"/>
    </source>
</evidence>
<sequence>MDNRGYFGVLRGVNDTQPSAIDRGSGTRRESLKDVISVAVMSYGNHNGTPQHPPNGSDNQFNVAPPANNWFQQGYQPPGWTPRLEGYGRGISCGNPEDDPHKKINYYPSQSLEGIPPNFSQIIPPANGTTTVASAAVWNPPPEGLQPKQVPDNWGFQQQGGSNNPSVLQRNVAYPCYPVVSRDMNGHNYHQLQWNHGAPGPCAGFVPFQGQGPHMYNMQHYPAQHMPQVSVSNMNPGSSYGHFSVVGHPGIPPPPAYPGTDHPVRYSYPTNGYPMQPRQFVQAMNGPPNPVFRQQLPPQSLPLSPMTSPPRLSRQDVSYLQASGLSQSVARQQEAEPEPSAFQEALLRSLKKMCEETPSRPKQLQPTFQAGQPYQKRKLHAEYDVRPGVITVGDSDVEANKNITSSVARLLNPPRPKKAKKSEDLVSDLEPSTSSAYAGFRPQPAKSAAERKKKERLKKGTDAPKRPRKAPASKTKSKDSSEGSEDVAKGGNHKKLQT</sequence>
<dbReference type="AlphaFoldDB" id="A0A4U8UQM1"/>
<evidence type="ECO:0000256" key="1">
    <source>
        <dbReference type="SAM" id="MobiDB-lite"/>
    </source>
</evidence>
<accession>A0A4U8UQM1</accession>
<dbReference type="EMBL" id="AZBU02000001">
    <property type="protein sequence ID" value="TMS33908.1"/>
    <property type="molecule type" value="Genomic_DNA"/>
</dbReference>
<reference evidence="2 3" key="2">
    <citation type="journal article" date="2019" name="G3 (Bethesda)">
        <title>Hybrid Assembly of the Genome of the Entomopathogenic Nematode Steinernema carpocapsae Identifies the X-Chromosome.</title>
        <authorList>
            <person name="Serra L."/>
            <person name="Macchietto M."/>
            <person name="Macias-Munoz A."/>
            <person name="McGill C.J."/>
            <person name="Rodriguez I.M."/>
            <person name="Rodriguez B."/>
            <person name="Murad R."/>
            <person name="Mortazavi A."/>
        </authorList>
    </citation>
    <scope>NUCLEOTIDE SEQUENCE [LARGE SCALE GENOMIC DNA]</scope>
    <source>
        <strain evidence="2 3">ALL</strain>
    </source>
</reference>
<dbReference type="Proteomes" id="UP000298663">
    <property type="component" value="Unassembled WGS sequence"/>
</dbReference>
<comment type="caution">
    <text evidence="2">The sequence shown here is derived from an EMBL/GenBank/DDBJ whole genome shotgun (WGS) entry which is preliminary data.</text>
</comment>
<feature type="compositionally biased region" description="Basic and acidic residues" evidence="1">
    <location>
        <begin position="448"/>
        <end position="465"/>
    </location>
</feature>
<feature type="region of interest" description="Disordered" evidence="1">
    <location>
        <begin position="43"/>
        <end position="69"/>
    </location>
</feature>
<gene>
    <name evidence="2" type="ORF">L596_001596</name>
</gene>
<feature type="compositionally biased region" description="Polar residues" evidence="1">
    <location>
        <begin position="44"/>
        <end position="62"/>
    </location>
</feature>